<sequence length="1125" mass="123271">MKEEAAGQSEGSAAIRLSADAAEFVPNHDCNSLPKYMFNCYPFVTESVGQQSKSNGGTPSHHQQHSSQGLPHKSLPSNHHHCSSGSKHHGHQPIFQVPPPNFYPSHSATAGLYGQVPASHGMFHPGFYPPRCPNPGDMATLQAYSHPPYLQTHSLGYPMSGPRARPPRPLRPPRPSHPQNIAPPHFGPAHGGNINRHSDVQHRKHQKQGSSSDRRPKISVGTQNEFGSKHTNTKSGNVSTRSLTKTIMLMDTAAQTDFASEIADHTLEQVPNALYQGKRKLRRKTFPSRQQHNGGTDSTDSEELDHSDSGYSSPMHRQNQISSGTDAQTKTVDSHSSGVSTSHSNSSSSPHQNASDYGLSLRPKTARCRSRKMSWRSSPFWKEKKRKRGRRRRRKDKTSAEDGTGGKVGIVENLEIHNQSPILSQETPFNLLSPDRIAENFPSFAEAGLYDDSSECKLSGKRKKRREQANKAAMEEQLEIDLEQQALKVVNQTPVIVKPAPLLVSPPAASGKKSQQPVSINLMDFIASPSSKTPQSDTETPAPVQKKNSFSPKSTAALNPLDSSAPNQKRGKERETPKAKKPSALKKVILKEREERKRMRYIGDGPVDLISTPDSSLHFTSEPEENDEDDVISDIETNLLGNSSIGDDSGTPHSQDLSPVSQNSPISVGLLSPPTSLSNPASGIGSPTVVSDIIQKIHSRRFREYCKQVLDKEIDANCTNLLQTLVKFQDRLYHKDPIKAKTKRRLVLGLREVTKHLKLRRVKLVIISPNLEKIQSKGGLDDALNIIINLCSEQDVPFVFALGRRSLGRACAKLVPVSVVGVFNYQGAETMYKELIELTSQAREAYHEMVDALAKELAEYGGALKEPVSDVQSVKAEHIITSYSKTATTTSIQSEQASSQGSMPTSGSSSVNETRGPLQDDIYDIDEGNEADTEDNDTVNHNHATQTAQDEANAQGNDISALNVANNTETSAKSYINNNDKNGEAVSFQEESTKSIDTVSQSLAQISLKKRSHDSHRRTNSGSHFEIRSQASSRTLDHHDTVSCHSSVTIENASETELVSEPLGSSSSSSHLDRIKSWVRDVDTKSTLPTEISQDDVEFNATYTACEANTDVLISRSRSPSISKS</sequence>
<comment type="caution">
    <text evidence="3">The sequence shown here is derived from an EMBL/GenBank/DDBJ whole genome shotgun (WGS) entry which is preliminary data.</text>
</comment>
<evidence type="ECO:0000313" key="3">
    <source>
        <dbReference type="EMBL" id="KAF6024209.1"/>
    </source>
</evidence>
<feature type="region of interest" description="Disordered" evidence="1">
    <location>
        <begin position="149"/>
        <end position="239"/>
    </location>
</feature>
<protein>
    <submittedName>
        <fullName evidence="3">SECISBP2L</fullName>
    </submittedName>
</protein>
<feature type="compositionally biased region" description="Polar residues" evidence="1">
    <location>
        <begin position="309"/>
        <end position="331"/>
    </location>
</feature>
<gene>
    <name evidence="3" type="ORF">EB796_017492</name>
</gene>
<organism evidence="3 4">
    <name type="scientific">Bugula neritina</name>
    <name type="common">Brown bryozoan</name>
    <name type="synonym">Sertularia neritina</name>
    <dbReference type="NCBI Taxonomy" id="10212"/>
    <lineage>
        <taxon>Eukaryota</taxon>
        <taxon>Metazoa</taxon>
        <taxon>Spiralia</taxon>
        <taxon>Lophotrochozoa</taxon>
        <taxon>Bryozoa</taxon>
        <taxon>Gymnolaemata</taxon>
        <taxon>Cheilostomatida</taxon>
        <taxon>Flustrina</taxon>
        <taxon>Buguloidea</taxon>
        <taxon>Bugulidae</taxon>
        <taxon>Bugula</taxon>
    </lineage>
</organism>
<dbReference type="SUPFAM" id="SSF55315">
    <property type="entry name" value="L30e-like"/>
    <property type="match status" value="1"/>
</dbReference>
<dbReference type="EMBL" id="VXIV02002606">
    <property type="protein sequence ID" value="KAF6024209.1"/>
    <property type="molecule type" value="Genomic_DNA"/>
</dbReference>
<feature type="region of interest" description="Disordered" evidence="1">
    <location>
        <begin position="49"/>
        <end position="101"/>
    </location>
</feature>
<feature type="compositionally biased region" description="Basic residues" evidence="1">
    <location>
        <begin position="1008"/>
        <end position="1019"/>
    </location>
</feature>
<feature type="compositionally biased region" description="Pro residues" evidence="1">
    <location>
        <begin position="167"/>
        <end position="176"/>
    </location>
</feature>
<dbReference type="GO" id="GO:0035368">
    <property type="term" value="F:selenocysteine insertion sequence binding"/>
    <property type="evidence" value="ECO:0007669"/>
    <property type="project" value="InterPro"/>
</dbReference>
<reference evidence="3" key="1">
    <citation type="submission" date="2020-06" db="EMBL/GenBank/DDBJ databases">
        <title>Draft genome of Bugula neritina, a colonial animal packing powerful symbionts and potential medicines.</title>
        <authorList>
            <person name="Rayko M."/>
        </authorList>
    </citation>
    <scope>NUCLEOTIDE SEQUENCE [LARGE SCALE GENOMIC DNA]</scope>
    <source>
        <strain evidence="3">Kwan_BN1</strain>
    </source>
</reference>
<feature type="compositionally biased region" description="Polar residues" evidence="1">
    <location>
        <begin position="220"/>
        <end position="239"/>
    </location>
</feature>
<name>A0A7J7JD56_BUGNE</name>
<keyword evidence="4" id="KW-1185">Reference proteome</keyword>
<feature type="compositionally biased region" description="Acidic residues" evidence="1">
    <location>
        <begin position="921"/>
        <end position="937"/>
    </location>
</feature>
<dbReference type="PANTHER" id="PTHR13284:SF4">
    <property type="entry name" value="C2H2-TYPE DOMAIN-CONTAINING PROTEIN"/>
    <property type="match status" value="1"/>
</dbReference>
<dbReference type="GO" id="GO:1990904">
    <property type="term" value="C:ribonucleoprotein complex"/>
    <property type="evidence" value="ECO:0007669"/>
    <property type="project" value="TreeGrafter"/>
</dbReference>
<feature type="compositionally biased region" description="Polar residues" evidence="1">
    <location>
        <begin position="546"/>
        <end position="567"/>
    </location>
</feature>
<dbReference type="Pfam" id="PF01248">
    <property type="entry name" value="Ribosomal_L7Ae"/>
    <property type="match status" value="1"/>
</dbReference>
<evidence type="ECO:0000259" key="2">
    <source>
        <dbReference type="Pfam" id="PF01248"/>
    </source>
</evidence>
<feature type="region of interest" description="Disordered" evidence="1">
    <location>
        <begin position="278"/>
        <end position="406"/>
    </location>
</feature>
<feature type="compositionally biased region" description="Basic residues" evidence="1">
    <location>
        <begin position="364"/>
        <end position="374"/>
    </location>
</feature>
<feature type="compositionally biased region" description="Polar residues" evidence="1">
    <location>
        <begin position="528"/>
        <end position="539"/>
    </location>
</feature>
<dbReference type="InterPro" id="IPR040051">
    <property type="entry name" value="SECISBP2"/>
</dbReference>
<feature type="compositionally biased region" description="Polar residues" evidence="1">
    <location>
        <begin position="635"/>
        <end position="666"/>
    </location>
</feature>
<dbReference type="OrthoDB" id="263617at2759"/>
<feature type="region of interest" description="Disordered" evidence="1">
    <location>
        <begin position="527"/>
        <end position="683"/>
    </location>
</feature>
<feature type="region of interest" description="Disordered" evidence="1">
    <location>
        <begin position="1008"/>
        <end position="1040"/>
    </location>
</feature>
<feature type="compositionally biased region" description="Polar residues" evidence="1">
    <location>
        <begin position="287"/>
        <end position="298"/>
    </location>
</feature>
<feature type="compositionally biased region" description="Low complexity" evidence="1">
    <location>
        <begin position="898"/>
        <end position="910"/>
    </location>
</feature>
<feature type="region of interest" description="Disordered" evidence="1">
    <location>
        <begin position="887"/>
        <end position="940"/>
    </location>
</feature>
<feature type="compositionally biased region" description="Acidic residues" evidence="1">
    <location>
        <begin position="622"/>
        <end position="633"/>
    </location>
</feature>
<feature type="domain" description="Ribosomal protein eL8/eL30/eS12/Gadd45" evidence="2">
    <location>
        <begin position="739"/>
        <end position="829"/>
    </location>
</feature>
<dbReference type="PANTHER" id="PTHR13284">
    <property type="entry name" value="GH01354P"/>
    <property type="match status" value="1"/>
</dbReference>
<dbReference type="Gene3D" id="3.30.1330.30">
    <property type="match status" value="1"/>
</dbReference>
<dbReference type="FunFam" id="3.30.1330.30:FF:000004">
    <property type="entry name" value="selenocysteine insertion sequence-binding protein 2"/>
    <property type="match status" value="1"/>
</dbReference>
<evidence type="ECO:0000256" key="1">
    <source>
        <dbReference type="SAM" id="MobiDB-lite"/>
    </source>
</evidence>
<accession>A0A7J7JD56</accession>
<dbReference type="GO" id="GO:0003730">
    <property type="term" value="F:mRNA 3'-UTR binding"/>
    <property type="evidence" value="ECO:0007669"/>
    <property type="project" value="TreeGrafter"/>
</dbReference>
<feature type="compositionally biased region" description="Basic residues" evidence="1">
    <location>
        <begin position="383"/>
        <end position="396"/>
    </location>
</feature>
<dbReference type="Proteomes" id="UP000593567">
    <property type="component" value="Unassembled WGS sequence"/>
</dbReference>
<dbReference type="InterPro" id="IPR004038">
    <property type="entry name" value="Ribosomal_eL8/eL30/eS12/Gad45"/>
</dbReference>
<dbReference type="AlphaFoldDB" id="A0A7J7JD56"/>
<feature type="compositionally biased region" description="Polar residues" evidence="1">
    <location>
        <begin position="887"/>
        <end position="897"/>
    </location>
</feature>
<dbReference type="GO" id="GO:0005739">
    <property type="term" value="C:mitochondrion"/>
    <property type="evidence" value="ECO:0007669"/>
    <property type="project" value="TreeGrafter"/>
</dbReference>
<feature type="compositionally biased region" description="Polar residues" evidence="1">
    <location>
        <begin position="49"/>
        <end position="69"/>
    </location>
</feature>
<feature type="compositionally biased region" description="Basic residues" evidence="1">
    <location>
        <begin position="78"/>
        <end position="91"/>
    </location>
</feature>
<evidence type="ECO:0000313" key="4">
    <source>
        <dbReference type="Proteomes" id="UP000593567"/>
    </source>
</evidence>
<proteinExistence type="predicted"/>
<dbReference type="GO" id="GO:0043021">
    <property type="term" value="F:ribonucleoprotein complex binding"/>
    <property type="evidence" value="ECO:0007669"/>
    <property type="project" value="TreeGrafter"/>
</dbReference>
<dbReference type="GO" id="GO:0001514">
    <property type="term" value="P:selenocysteine incorporation"/>
    <property type="evidence" value="ECO:0007669"/>
    <property type="project" value="UniProtKB-ARBA"/>
</dbReference>
<feature type="compositionally biased region" description="Low complexity" evidence="1">
    <location>
        <begin position="334"/>
        <end position="351"/>
    </location>
</feature>
<dbReference type="InterPro" id="IPR029064">
    <property type="entry name" value="Ribosomal_eL30-like_sf"/>
</dbReference>